<evidence type="ECO:0000256" key="5">
    <source>
        <dbReference type="ARBA" id="ARBA00012136"/>
    </source>
</evidence>
<evidence type="ECO:0000256" key="4">
    <source>
        <dbReference type="ARBA" id="ARBA00011738"/>
    </source>
</evidence>
<comment type="subcellular location">
    <subcellularLocation>
        <location evidence="1">Cytoplasm</location>
    </subcellularLocation>
</comment>
<dbReference type="PANTHER" id="PTHR42722">
    <property type="entry name" value="LEUCINE DEHYDROGENASE"/>
    <property type="match status" value="1"/>
</dbReference>
<evidence type="ECO:0000259" key="12">
    <source>
        <dbReference type="Pfam" id="PF02812"/>
    </source>
</evidence>
<sequence>MAGAVTYTGCGAEQVVLCQDRASGLKAVIAIHSTALGPALGGTRFYPYATRGAVGLVEVGRGSSRFQCRLRCSSVGGAAAATRRPQHCRPRSAPCGCRGRPERPGGPCRERAGAPCRATRDRPDPLWLSPAVRPRRPCP</sequence>
<keyword evidence="14" id="KW-1185">Reference proteome</keyword>
<dbReference type="Pfam" id="PF02812">
    <property type="entry name" value="ELFV_dehydrog_N"/>
    <property type="match status" value="1"/>
</dbReference>
<organism evidence="13 14">
    <name type="scientific">Streptomyces bottropensis</name>
    <dbReference type="NCBI Taxonomy" id="42235"/>
    <lineage>
        <taxon>Bacteria</taxon>
        <taxon>Bacillati</taxon>
        <taxon>Actinomycetota</taxon>
        <taxon>Actinomycetes</taxon>
        <taxon>Kitasatosporales</taxon>
        <taxon>Streptomycetaceae</taxon>
        <taxon>Streptomyces</taxon>
    </lineage>
</organism>
<dbReference type="EC" id="1.4.1.23" evidence="5"/>
<proteinExistence type="inferred from homology"/>
<dbReference type="Gene3D" id="3.40.50.10860">
    <property type="entry name" value="Leucine Dehydrogenase, chain A, domain 1"/>
    <property type="match status" value="1"/>
</dbReference>
<dbReference type="InterPro" id="IPR046346">
    <property type="entry name" value="Aminoacid_DH-like_N_sf"/>
</dbReference>
<evidence type="ECO:0000256" key="7">
    <source>
        <dbReference type="ARBA" id="ARBA00022456"/>
    </source>
</evidence>
<evidence type="ECO:0000256" key="9">
    <source>
        <dbReference type="ARBA" id="ARBA00023027"/>
    </source>
</evidence>
<feature type="region of interest" description="Disordered" evidence="11">
    <location>
        <begin position="96"/>
        <end position="139"/>
    </location>
</feature>
<dbReference type="InterPro" id="IPR016211">
    <property type="entry name" value="Glu/Phe/Leu/Val/Trp_DH_bac/arc"/>
</dbReference>
<dbReference type="RefSeq" id="WP_334661618.1">
    <property type="nucleotide sequence ID" value="NZ_JARULZ010000002.1"/>
</dbReference>
<comment type="subunit">
    <text evidence="4">Homodimer.</text>
</comment>
<comment type="caution">
    <text evidence="13">The sequence shown here is derived from an EMBL/GenBank/DDBJ whole genome shotgun (WGS) entry which is preliminary data.</text>
</comment>
<evidence type="ECO:0000256" key="11">
    <source>
        <dbReference type="SAM" id="MobiDB-lite"/>
    </source>
</evidence>
<gene>
    <name evidence="13" type="ORF">QBA35_36300</name>
</gene>
<dbReference type="PANTHER" id="PTHR42722:SF1">
    <property type="entry name" value="VALINE DEHYDROGENASE"/>
    <property type="match status" value="1"/>
</dbReference>
<dbReference type="SUPFAM" id="SSF53223">
    <property type="entry name" value="Aminoacid dehydrogenase-like, N-terminal domain"/>
    <property type="match status" value="1"/>
</dbReference>
<comment type="similarity">
    <text evidence="3">Belongs to the Glu/Leu/Phe/Val dehydrogenases family.</text>
</comment>
<evidence type="ECO:0000256" key="6">
    <source>
        <dbReference type="ARBA" id="ARBA00017332"/>
    </source>
</evidence>
<evidence type="ECO:0000256" key="1">
    <source>
        <dbReference type="ARBA" id="ARBA00004496"/>
    </source>
</evidence>
<keyword evidence="7" id="KW-0101">Branched-chain amino acid catabolism</keyword>
<evidence type="ECO:0000256" key="3">
    <source>
        <dbReference type="ARBA" id="ARBA00006382"/>
    </source>
</evidence>
<comment type="catalytic activity">
    <reaction evidence="10">
        <text>L-valine + NAD(+) + H2O = 3-methyl-2-oxobutanoate + NH4(+) + NADH + H(+)</text>
        <dbReference type="Rhea" id="RHEA:30763"/>
        <dbReference type="ChEBI" id="CHEBI:11851"/>
        <dbReference type="ChEBI" id="CHEBI:15377"/>
        <dbReference type="ChEBI" id="CHEBI:15378"/>
        <dbReference type="ChEBI" id="CHEBI:28938"/>
        <dbReference type="ChEBI" id="CHEBI:57540"/>
        <dbReference type="ChEBI" id="CHEBI:57762"/>
        <dbReference type="ChEBI" id="CHEBI:57945"/>
        <dbReference type="EC" id="1.4.1.23"/>
    </reaction>
</comment>
<evidence type="ECO:0000256" key="10">
    <source>
        <dbReference type="ARBA" id="ARBA00048547"/>
    </source>
</evidence>
<keyword evidence="9" id="KW-0520">NAD</keyword>
<feature type="domain" description="Glutamate/phenylalanine/leucine/valine/L-tryptophan dehydrogenase dimerisation" evidence="12">
    <location>
        <begin position="19"/>
        <end position="80"/>
    </location>
</feature>
<comment type="pathway">
    <text evidence="2">Amino-acid degradation; L-valine degradation.</text>
</comment>
<feature type="compositionally biased region" description="Basic and acidic residues" evidence="11">
    <location>
        <begin position="99"/>
        <end position="124"/>
    </location>
</feature>
<name>A0ABU8AYC4_9ACTN</name>
<dbReference type="Proteomes" id="UP001310290">
    <property type="component" value="Unassembled WGS sequence"/>
</dbReference>
<evidence type="ECO:0000313" key="14">
    <source>
        <dbReference type="Proteomes" id="UP001310290"/>
    </source>
</evidence>
<dbReference type="InterPro" id="IPR006097">
    <property type="entry name" value="Glu/Leu/Phe/Val/Trp_DH_dimer"/>
</dbReference>
<evidence type="ECO:0000256" key="2">
    <source>
        <dbReference type="ARBA" id="ARBA00005109"/>
    </source>
</evidence>
<dbReference type="EMBL" id="JARULZ010000002">
    <property type="protein sequence ID" value="MEH0638669.1"/>
    <property type="molecule type" value="Genomic_DNA"/>
</dbReference>
<protein>
    <recommendedName>
        <fullName evidence="6">Valine dehydrogenase</fullName>
        <ecNumber evidence="5">1.4.1.23</ecNumber>
    </recommendedName>
</protein>
<reference evidence="13" key="1">
    <citation type="submission" date="2023-04" db="EMBL/GenBank/DDBJ databases">
        <title>Genomic diversity of scab-causing Streptomyces spp. in the province of Quebec, Canada.</title>
        <authorList>
            <person name="Biessy A."/>
            <person name="Cadieux M."/>
            <person name="Ciotola M."/>
            <person name="Filion M."/>
        </authorList>
    </citation>
    <scope>NUCLEOTIDE SEQUENCE</scope>
    <source>
        <strain evidence="13">B21-115</strain>
    </source>
</reference>
<evidence type="ECO:0000313" key="13">
    <source>
        <dbReference type="EMBL" id="MEH0638669.1"/>
    </source>
</evidence>
<evidence type="ECO:0000256" key="8">
    <source>
        <dbReference type="ARBA" id="ARBA00023002"/>
    </source>
</evidence>
<accession>A0ABU8AYC4</accession>
<keyword evidence="8" id="KW-0560">Oxidoreductase</keyword>